<evidence type="ECO:0000256" key="6">
    <source>
        <dbReference type="ARBA" id="ARBA00052504"/>
    </source>
</evidence>
<evidence type="ECO:0000256" key="3">
    <source>
        <dbReference type="ARBA" id="ARBA00022723"/>
    </source>
</evidence>
<proteinExistence type="inferred from homology"/>
<dbReference type="Pfam" id="PF00702">
    <property type="entry name" value="Hydrolase"/>
    <property type="match status" value="1"/>
</dbReference>
<keyword evidence="10" id="KW-1185">Reference proteome</keyword>
<dbReference type="PANTHER" id="PTHR18901">
    <property type="entry name" value="2-DEOXYGLUCOSE-6-PHOSPHATE PHOSPHATASE 2"/>
    <property type="match status" value="1"/>
</dbReference>
<name>A0AAV1LEZ8_9NEOP</name>
<gene>
    <name evidence="9" type="ORF">PARMNEM_LOCUS13618</name>
</gene>
<evidence type="ECO:0000313" key="10">
    <source>
        <dbReference type="Proteomes" id="UP001314205"/>
    </source>
</evidence>
<dbReference type="NCBIfam" id="TIGR01509">
    <property type="entry name" value="HAD-SF-IA-v3"/>
    <property type="match status" value="1"/>
</dbReference>
<evidence type="ECO:0000256" key="8">
    <source>
        <dbReference type="ARBA" id="ARBA00083904"/>
    </source>
</evidence>
<sequence length="235" mass="26434">MDLKPVTHVLFDMDGLILNTEDLYTIGFQKVASRFGKEFTFTLKSRIMGQQSEEFAASIIEGLDLPLTVEEFLTETRLVFQELFPECKIMPGVERLIRHLHQHKVPIGLATSSSKLTYDLKVQKHTQLFDLLKYKTWGSSDPLVKRGKPYPDIFLVAAAKFPDNPPPEKVLVFEDSINGVRAAHSAGMQVVMVPDPRLDRTLAPEATLILDSMEDFQPELFGLPSFSNISPISTI</sequence>
<organism evidence="9 10">
    <name type="scientific">Parnassius mnemosyne</name>
    <name type="common">clouded apollo</name>
    <dbReference type="NCBI Taxonomy" id="213953"/>
    <lineage>
        <taxon>Eukaryota</taxon>
        <taxon>Metazoa</taxon>
        <taxon>Ecdysozoa</taxon>
        <taxon>Arthropoda</taxon>
        <taxon>Hexapoda</taxon>
        <taxon>Insecta</taxon>
        <taxon>Pterygota</taxon>
        <taxon>Neoptera</taxon>
        <taxon>Endopterygota</taxon>
        <taxon>Lepidoptera</taxon>
        <taxon>Glossata</taxon>
        <taxon>Ditrysia</taxon>
        <taxon>Papilionoidea</taxon>
        <taxon>Papilionidae</taxon>
        <taxon>Parnassiinae</taxon>
        <taxon>Parnassini</taxon>
        <taxon>Parnassius</taxon>
        <taxon>Driopa</taxon>
    </lineage>
</organism>
<dbReference type="SFLD" id="SFLDS00003">
    <property type="entry name" value="Haloacid_Dehalogenase"/>
    <property type="match status" value="1"/>
</dbReference>
<evidence type="ECO:0000313" key="9">
    <source>
        <dbReference type="EMBL" id="CAK1593908.1"/>
    </source>
</evidence>
<dbReference type="SFLD" id="SFLDG01129">
    <property type="entry name" value="C1.5:_HAD__Beta-PGM__Phosphata"/>
    <property type="match status" value="1"/>
</dbReference>
<dbReference type="FunFam" id="3.40.50.1000:FF:000055">
    <property type="entry name" value="Haloacid dehalogenase-like hydrolase family protein"/>
    <property type="match status" value="1"/>
</dbReference>
<evidence type="ECO:0000256" key="1">
    <source>
        <dbReference type="ARBA" id="ARBA00001946"/>
    </source>
</evidence>
<dbReference type="FunFam" id="1.10.150.240:FF:000001">
    <property type="entry name" value="Haloacid dehalogenase-like hydrolase domain"/>
    <property type="match status" value="1"/>
</dbReference>
<evidence type="ECO:0000256" key="7">
    <source>
        <dbReference type="ARBA" id="ARBA00066578"/>
    </source>
</evidence>
<comment type="caution">
    <text evidence="9">The sequence shown here is derived from an EMBL/GenBank/DDBJ whole genome shotgun (WGS) entry which is preliminary data.</text>
</comment>
<dbReference type="AlphaFoldDB" id="A0AAV1LEZ8"/>
<dbReference type="PANTHER" id="PTHR18901:SF38">
    <property type="entry name" value="PSEUDOURIDINE-5'-PHOSPHATASE"/>
    <property type="match status" value="1"/>
</dbReference>
<evidence type="ECO:0000256" key="4">
    <source>
        <dbReference type="ARBA" id="ARBA00022801"/>
    </source>
</evidence>
<dbReference type="Gene3D" id="3.40.50.1000">
    <property type="entry name" value="HAD superfamily/HAD-like"/>
    <property type="match status" value="1"/>
</dbReference>
<dbReference type="EMBL" id="CAVLGL010000089">
    <property type="protein sequence ID" value="CAK1593908.1"/>
    <property type="molecule type" value="Genomic_DNA"/>
</dbReference>
<evidence type="ECO:0000256" key="2">
    <source>
        <dbReference type="ARBA" id="ARBA00006171"/>
    </source>
</evidence>
<dbReference type="Proteomes" id="UP001314205">
    <property type="component" value="Unassembled WGS sequence"/>
</dbReference>
<dbReference type="GO" id="GO:0046872">
    <property type="term" value="F:metal ion binding"/>
    <property type="evidence" value="ECO:0007669"/>
    <property type="project" value="UniProtKB-KW"/>
</dbReference>
<dbReference type="InterPro" id="IPR036412">
    <property type="entry name" value="HAD-like_sf"/>
</dbReference>
<dbReference type="SUPFAM" id="SSF56784">
    <property type="entry name" value="HAD-like"/>
    <property type="match status" value="1"/>
</dbReference>
<dbReference type="InterPro" id="IPR023198">
    <property type="entry name" value="PGP-like_dom2"/>
</dbReference>
<reference evidence="9 10" key="1">
    <citation type="submission" date="2023-11" db="EMBL/GenBank/DDBJ databases">
        <authorList>
            <person name="Hedman E."/>
            <person name="Englund M."/>
            <person name="Stromberg M."/>
            <person name="Nyberg Akerstrom W."/>
            <person name="Nylinder S."/>
            <person name="Jareborg N."/>
            <person name="Kallberg Y."/>
            <person name="Kronander E."/>
        </authorList>
    </citation>
    <scope>NUCLEOTIDE SEQUENCE [LARGE SCALE GENOMIC DNA]</scope>
</reference>
<protein>
    <recommendedName>
        <fullName evidence="7">pseudouridine 5'-phosphatase</fullName>
        <ecNumber evidence="7">3.1.3.96</ecNumber>
    </recommendedName>
    <alternativeName>
        <fullName evidence="8">Pseudouridine-5'-monophosphatase</fullName>
    </alternativeName>
</protein>
<comment type="similarity">
    <text evidence="2">Belongs to the HAD-like hydrolase superfamily. CbbY/CbbZ/Gph/YieH family.</text>
</comment>
<keyword evidence="3" id="KW-0479">Metal-binding</keyword>
<dbReference type="Gene3D" id="1.10.150.240">
    <property type="entry name" value="Putative phosphatase, domain 2"/>
    <property type="match status" value="1"/>
</dbReference>
<dbReference type="GO" id="GO:1990738">
    <property type="term" value="F:pseudouridine 5'-phosphatase activity"/>
    <property type="evidence" value="ECO:0007669"/>
    <property type="project" value="UniProtKB-EC"/>
</dbReference>
<keyword evidence="5" id="KW-0460">Magnesium</keyword>
<accession>A0AAV1LEZ8</accession>
<dbReference type="InterPro" id="IPR006439">
    <property type="entry name" value="HAD-SF_hydro_IA"/>
</dbReference>
<dbReference type="InterPro" id="IPR023214">
    <property type="entry name" value="HAD_sf"/>
</dbReference>
<dbReference type="EC" id="3.1.3.96" evidence="7"/>
<comment type="cofactor">
    <cofactor evidence="1">
        <name>Mg(2+)</name>
        <dbReference type="ChEBI" id="CHEBI:18420"/>
    </cofactor>
</comment>
<keyword evidence="4" id="KW-0378">Hydrolase</keyword>
<comment type="catalytic activity">
    <reaction evidence="6">
        <text>psi-UMP + H2O = pseudouridine + phosphate</text>
        <dbReference type="Rhea" id="RHEA:10944"/>
        <dbReference type="ChEBI" id="CHEBI:15377"/>
        <dbReference type="ChEBI" id="CHEBI:17802"/>
        <dbReference type="ChEBI" id="CHEBI:43474"/>
        <dbReference type="ChEBI" id="CHEBI:58380"/>
        <dbReference type="EC" id="3.1.3.96"/>
    </reaction>
</comment>
<evidence type="ECO:0000256" key="5">
    <source>
        <dbReference type="ARBA" id="ARBA00022842"/>
    </source>
</evidence>